<evidence type="ECO:0000259" key="4">
    <source>
        <dbReference type="PROSITE" id="PS50949"/>
    </source>
</evidence>
<comment type="caution">
    <text evidence="5">The sequence shown here is derived from an EMBL/GenBank/DDBJ whole genome shotgun (WGS) entry which is preliminary data.</text>
</comment>
<dbReference type="InterPro" id="IPR036388">
    <property type="entry name" value="WH-like_DNA-bd_sf"/>
</dbReference>
<dbReference type="Pfam" id="PF00392">
    <property type="entry name" value="GntR"/>
    <property type="match status" value="1"/>
</dbReference>
<dbReference type="SUPFAM" id="SSF46785">
    <property type="entry name" value="Winged helix' DNA-binding domain"/>
    <property type="match status" value="1"/>
</dbReference>
<keyword evidence="6" id="KW-1185">Reference proteome</keyword>
<evidence type="ECO:0000313" key="6">
    <source>
        <dbReference type="Proteomes" id="UP001589667"/>
    </source>
</evidence>
<dbReference type="CDD" id="cd07377">
    <property type="entry name" value="WHTH_GntR"/>
    <property type="match status" value="1"/>
</dbReference>
<dbReference type="PANTHER" id="PTHR38445:SF7">
    <property type="entry name" value="GNTR-FAMILY TRANSCRIPTIONAL REGULATOR"/>
    <property type="match status" value="1"/>
</dbReference>
<keyword evidence="2" id="KW-0238">DNA-binding</keyword>
<reference evidence="5 6" key="1">
    <citation type="submission" date="2024-09" db="EMBL/GenBank/DDBJ databases">
        <authorList>
            <person name="Sun Q."/>
            <person name="Mori K."/>
        </authorList>
    </citation>
    <scope>NUCLEOTIDE SEQUENCE [LARGE SCALE GENOMIC DNA]</scope>
    <source>
        <strain evidence="5 6">JCM 14321</strain>
    </source>
</reference>
<evidence type="ECO:0000256" key="2">
    <source>
        <dbReference type="ARBA" id="ARBA00023125"/>
    </source>
</evidence>
<name>A0ABV5STF6_9MICO</name>
<dbReference type="EMBL" id="JBHMBL010000003">
    <property type="protein sequence ID" value="MFB9643634.1"/>
    <property type="molecule type" value="Genomic_DNA"/>
</dbReference>
<dbReference type="Gene3D" id="1.10.10.10">
    <property type="entry name" value="Winged helix-like DNA-binding domain superfamily/Winged helix DNA-binding domain"/>
    <property type="match status" value="1"/>
</dbReference>
<keyword evidence="1" id="KW-0805">Transcription regulation</keyword>
<accession>A0ABV5STF6</accession>
<dbReference type="RefSeq" id="WP_157425401.1">
    <property type="nucleotide sequence ID" value="NZ_BAAANI010000003.1"/>
</dbReference>
<dbReference type="PROSITE" id="PS50949">
    <property type="entry name" value="HTH_GNTR"/>
    <property type="match status" value="1"/>
</dbReference>
<dbReference type="Proteomes" id="UP001589667">
    <property type="component" value="Unassembled WGS sequence"/>
</dbReference>
<evidence type="ECO:0000313" key="5">
    <source>
        <dbReference type="EMBL" id="MFB9643634.1"/>
    </source>
</evidence>
<dbReference type="PANTHER" id="PTHR38445">
    <property type="entry name" value="HTH-TYPE TRANSCRIPTIONAL REPRESSOR YTRA"/>
    <property type="match status" value="1"/>
</dbReference>
<feature type="domain" description="HTH gntR-type" evidence="4">
    <location>
        <begin position="11"/>
        <end position="79"/>
    </location>
</feature>
<protein>
    <submittedName>
        <fullName evidence="5">GntR family transcriptional regulator</fullName>
    </submittedName>
</protein>
<gene>
    <name evidence="5" type="ORF">ACFFQV_15180</name>
</gene>
<dbReference type="SMART" id="SM00345">
    <property type="entry name" value="HTH_GNTR"/>
    <property type="match status" value="1"/>
</dbReference>
<keyword evidence="3" id="KW-0804">Transcription</keyword>
<evidence type="ECO:0000256" key="1">
    <source>
        <dbReference type="ARBA" id="ARBA00023015"/>
    </source>
</evidence>
<sequence>MLIRVDPASETPIFAQVAASVRADAAAGRLRSGDRLPSARDVAASLGVNLHTVLRAYQLLRDEGLVDMRRGRGAVATDAVEPLAQLHHDIEALVARARALALSPDALAALVKEMYR</sequence>
<evidence type="ECO:0000256" key="3">
    <source>
        <dbReference type="ARBA" id="ARBA00023163"/>
    </source>
</evidence>
<organism evidence="5 6">
    <name type="scientific">Agromyces lapidis</name>
    <dbReference type="NCBI Taxonomy" id="279574"/>
    <lineage>
        <taxon>Bacteria</taxon>
        <taxon>Bacillati</taxon>
        <taxon>Actinomycetota</taxon>
        <taxon>Actinomycetes</taxon>
        <taxon>Micrococcales</taxon>
        <taxon>Microbacteriaceae</taxon>
        <taxon>Agromyces</taxon>
    </lineage>
</organism>
<dbReference type="InterPro" id="IPR000524">
    <property type="entry name" value="Tscrpt_reg_HTH_GntR"/>
</dbReference>
<proteinExistence type="predicted"/>
<dbReference type="InterPro" id="IPR036390">
    <property type="entry name" value="WH_DNA-bd_sf"/>
</dbReference>